<dbReference type="Proteomes" id="UP000064893">
    <property type="component" value="Chromosome"/>
</dbReference>
<dbReference type="GO" id="GO:0006508">
    <property type="term" value="P:proteolysis"/>
    <property type="evidence" value="ECO:0007669"/>
    <property type="project" value="InterPro"/>
</dbReference>
<dbReference type="Gene3D" id="2.60.40.3800">
    <property type="match status" value="1"/>
</dbReference>
<dbReference type="AlphaFoldDB" id="A0A0S2HZ20"/>
<name>A0A0S2HZ20_9BACT</name>
<dbReference type="KEGG" id="blq:L21SP5_01593"/>
<evidence type="ECO:0000313" key="6">
    <source>
        <dbReference type="EMBL" id="ALO15238.1"/>
    </source>
</evidence>
<gene>
    <name evidence="6" type="primary">kgp_1</name>
    <name evidence="6" type="ORF">L21SP5_01593</name>
</gene>
<dbReference type="Pfam" id="PF08126">
    <property type="entry name" value="Propeptide_C25"/>
    <property type="match status" value="1"/>
</dbReference>
<dbReference type="EMBL" id="CP013118">
    <property type="protein sequence ID" value="ALO15238.1"/>
    <property type="molecule type" value="Genomic_DNA"/>
</dbReference>
<keyword evidence="7" id="KW-1185">Reference proteome</keyword>
<dbReference type="NCBIfam" id="TIGR04183">
    <property type="entry name" value="Por_Secre_tail"/>
    <property type="match status" value="1"/>
</dbReference>
<dbReference type="GO" id="GO:0004197">
    <property type="term" value="F:cysteine-type endopeptidase activity"/>
    <property type="evidence" value="ECO:0007669"/>
    <property type="project" value="InterPro"/>
</dbReference>
<evidence type="ECO:0000259" key="3">
    <source>
        <dbReference type="Pfam" id="PF01364"/>
    </source>
</evidence>
<dbReference type="InterPro" id="IPR013783">
    <property type="entry name" value="Ig-like_fold"/>
</dbReference>
<organism evidence="6 7">
    <name type="scientific">Salinivirga cyanobacteriivorans</name>
    <dbReference type="NCBI Taxonomy" id="1307839"/>
    <lineage>
        <taxon>Bacteria</taxon>
        <taxon>Pseudomonadati</taxon>
        <taxon>Bacteroidota</taxon>
        <taxon>Bacteroidia</taxon>
        <taxon>Bacteroidales</taxon>
        <taxon>Salinivirgaceae</taxon>
        <taxon>Salinivirga</taxon>
    </lineage>
</organism>
<feature type="domain" description="Gingipain" evidence="3">
    <location>
        <begin position="216"/>
        <end position="588"/>
    </location>
</feature>
<dbReference type="InterPro" id="IPR012600">
    <property type="entry name" value="Propeptide_C25"/>
</dbReference>
<dbReference type="STRING" id="1307839.L21SP5_01593"/>
<feature type="chain" id="PRO_5006599459" evidence="2">
    <location>
        <begin position="21"/>
        <end position="1243"/>
    </location>
</feature>
<feature type="domain" description="Gingipain propeptide" evidence="4">
    <location>
        <begin position="40"/>
        <end position="176"/>
    </location>
</feature>
<dbReference type="EC" id="3.4.22.47" evidence="6"/>
<dbReference type="Pfam" id="PF01364">
    <property type="entry name" value="Peptidase_C25"/>
    <property type="match status" value="1"/>
</dbReference>
<feature type="domain" description="Secretion system C-terminal sorting" evidence="5">
    <location>
        <begin position="1168"/>
        <end position="1242"/>
    </location>
</feature>
<dbReference type="SUPFAM" id="SSF52129">
    <property type="entry name" value="Caspase-like"/>
    <property type="match status" value="1"/>
</dbReference>
<dbReference type="RefSeq" id="WP_081421473.1">
    <property type="nucleotide sequence ID" value="NZ_CP013118.1"/>
</dbReference>
<dbReference type="InterPro" id="IPR029031">
    <property type="entry name" value="Gingipain_N_sf"/>
</dbReference>
<accession>A0A0S2HZ20</accession>
<proteinExistence type="predicted"/>
<sequence length="1243" mass="138554" precursor="true">MRFLLLVTMLVWTLSTSAQTIVQKFSFGKYTLKTQNEHSIFSIPGTRNMAAPGNPAQPYKLTNILLPPGAKVTNVHIKITKKQHIGLNHDLMPMQHVQPLSVSEKHGFIKNKSSYTKTKNLDIGESIIINQERMNGYDIAQIKFSPIEYYPVQKNIDLANELELIVEYKNSKNNNLSMRSARKRVNDRVINFCDHKAFAKAYKPKQKTSNSSIDAIIITPEAFVADFEPLILDYQLRGMASEVLTVENIQSAYSGTDLQEKIRNAIIDYYQNHDVMYVLLGGDVEHIPHRGFFCQVQSSTVYEDDDIPADLYYMALDGNWNTDGDSNWGEPDEDDLIPEIALSRLPFTTHEELGKMLNKINMYANQPVTGELNNPLLAGEHLYDNPLTWGAQYLDLIHGTHDDNGYTTTGIPDSHPFDSLYDRNASWSSGDIIDEINNGHPFIHHVGHSNSNYAMRLYNSDITNSNFSQVDGITHNFPLIYTHGCICGAFDDSDCIAEEMLQIDNFAVAFVGNSRYGWFNEGQTEGPSQHIHREFMNALYGDSIQSLAEAHMISKIETSGWVEAAGQHEPGALRWCFYDCNALGEPLLPIWTNDPRNIEVSVPGNVYVGESTITVNATENGQPAKNIAVVIKMADAFYGTGKTNEAGEAEITLAQPFSELGEIDIISSGYNVLKDTVQETLQRPQEGHLIVSEIDLDGEQQPIYGHAYTPNLLLENVGENASASTLLKVSTENSYVEISDTIVSLEPVNALQQTNIAEAFGLSICDTIPDQQPIELTFSFFQNDELTHTMQKTLISRAPVLNWQTAILNDEISGNANGIFDPGEIIKLIVQLENKGSIMPQNVMAHIENTGKNITILNDTVNYIPSGDETSVNIEFAIQASNEQSSGSSLSLVYSGAYDNFALPEMQFNCIVGQALEDFETGDFTKYNWVNDNSFPWEAITEETFEGNFSGCSPDLDHDQMSELSITMDVPEADSISFMYKVSCEDGSSYLWDYLEFSIDGTQIETWDGEIEWNRAAYPVDAGTHTFRWTYTKDGSVSSGDDCAWIDNIMFPIPGYTPPEDNLPPEIFADSEINITEGEAFIHTFDASDPENDPLTATLLLAPEWINMEVANTNEWNITGTAPTPMINLPDIVVAVGDGYQYAGKSFFFKTNPVGIEATQPAQDKIKIYPQPAADFAFIELQQKSGIQNIQIISAQGKTLVQKSLNSLQNKHRIDLQNMAPGVYLINFQTKNGENHNKKLIVK</sequence>
<keyword evidence="6" id="KW-0378">Hydrolase</keyword>
<evidence type="ECO:0000256" key="2">
    <source>
        <dbReference type="SAM" id="SignalP"/>
    </source>
</evidence>
<dbReference type="Gene3D" id="3.40.50.1460">
    <property type="match status" value="1"/>
</dbReference>
<keyword evidence="1 2" id="KW-0732">Signal</keyword>
<dbReference type="InterPro" id="IPR038490">
    <property type="entry name" value="Gingipain_propep_sf"/>
</dbReference>
<evidence type="ECO:0000256" key="1">
    <source>
        <dbReference type="ARBA" id="ARBA00022729"/>
    </source>
</evidence>
<feature type="signal peptide" evidence="2">
    <location>
        <begin position="1"/>
        <end position="20"/>
    </location>
</feature>
<evidence type="ECO:0000259" key="4">
    <source>
        <dbReference type="Pfam" id="PF08126"/>
    </source>
</evidence>
<dbReference type="Gene3D" id="2.60.40.10">
    <property type="entry name" value="Immunoglobulins"/>
    <property type="match status" value="1"/>
</dbReference>
<protein>
    <submittedName>
        <fullName evidence="6">Lys-gingipain</fullName>
        <ecNumber evidence="6">3.4.22.47</ecNumber>
    </submittedName>
</protein>
<evidence type="ECO:0000259" key="5">
    <source>
        <dbReference type="Pfam" id="PF18962"/>
    </source>
</evidence>
<dbReference type="OrthoDB" id="1100882at2"/>
<evidence type="ECO:0000313" key="7">
    <source>
        <dbReference type="Proteomes" id="UP000064893"/>
    </source>
</evidence>
<dbReference type="Gene3D" id="3.40.50.10390">
    <property type="entry name" value="Gingipain r, domain 1"/>
    <property type="match status" value="1"/>
</dbReference>
<dbReference type="Pfam" id="PF18962">
    <property type="entry name" value="Por_Secre_tail"/>
    <property type="match status" value="1"/>
</dbReference>
<reference evidence="6 7" key="1">
    <citation type="submission" date="2015-11" db="EMBL/GenBank/DDBJ databases">
        <title>Description and complete genome sequence of a novel strain predominating in hypersaline microbial mats and representing a new family of the Bacteriodetes phylum.</title>
        <authorList>
            <person name="Spring S."/>
            <person name="Bunk B."/>
            <person name="Sproer C."/>
            <person name="Klenk H.-P."/>
        </authorList>
    </citation>
    <scope>NUCLEOTIDE SEQUENCE [LARGE SCALE GENOMIC DNA]</scope>
    <source>
        <strain evidence="6 7">L21-Spi-D4</strain>
    </source>
</reference>
<dbReference type="InterPro" id="IPR029030">
    <property type="entry name" value="Caspase-like_dom_sf"/>
</dbReference>
<dbReference type="InterPro" id="IPR026444">
    <property type="entry name" value="Secre_tail"/>
</dbReference>
<dbReference type="InterPro" id="IPR001769">
    <property type="entry name" value="Gingipain"/>
</dbReference>